<dbReference type="EMBL" id="JBHRSV010000005">
    <property type="protein sequence ID" value="MFC2925589.1"/>
    <property type="molecule type" value="Genomic_DNA"/>
</dbReference>
<protein>
    <submittedName>
        <fullName evidence="3">Uncharacterized protein</fullName>
    </submittedName>
</protein>
<keyword evidence="4" id="KW-1185">Reference proteome</keyword>
<feature type="chain" id="PRO_5045101395" evidence="2">
    <location>
        <begin position="22"/>
        <end position="282"/>
    </location>
</feature>
<evidence type="ECO:0000313" key="4">
    <source>
        <dbReference type="Proteomes" id="UP001595379"/>
    </source>
</evidence>
<gene>
    <name evidence="3" type="ORF">ACFOOR_05675</name>
</gene>
<organism evidence="3 4">
    <name type="scientific">Hyphobacterium vulgare</name>
    <dbReference type="NCBI Taxonomy" id="1736751"/>
    <lineage>
        <taxon>Bacteria</taxon>
        <taxon>Pseudomonadati</taxon>
        <taxon>Pseudomonadota</taxon>
        <taxon>Alphaproteobacteria</taxon>
        <taxon>Maricaulales</taxon>
        <taxon>Maricaulaceae</taxon>
        <taxon>Hyphobacterium</taxon>
    </lineage>
</organism>
<keyword evidence="2" id="KW-0732">Signal</keyword>
<name>A0ABV6ZVY0_9PROT</name>
<feature type="region of interest" description="Disordered" evidence="1">
    <location>
        <begin position="214"/>
        <end position="236"/>
    </location>
</feature>
<dbReference type="Proteomes" id="UP001595379">
    <property type="component" value="Unassembled WGS sequence"/>
</dbReference>
<evidence type="ECO:0000256" key="1">
    <source>
        <dbReference type="SAM" id="MobiDB-lite"/>
    </source>
</evidence>
<proteinExistence type="predicted"/>
<feature type="compositionally biased region" description="Pro residues" evidence="1">
    <location>
        <begin position="220"/>
        <end position="230"/>
    </location>
</feature>
<accession>A0ABV6ZVY0</accession>
<feature type="signal peptide" evidence="2">
    <location>
        <begin position="1"/>
        <end position="21"/>
    </location>
</feature>
<comment type="caution">
    <text evidence="3">The sequence shown here is derived from an EMBL/GenBank/DDBJ whole genome shotgun (WGS) entry which is preliminary data.</text>
</comment>
<evidence type="ECO:0000313" key="3">
    <source>
        <dbReference type="EMBL" id="MFC2925589.1"/>
    </source>
</evidence>
<dbReference type="RefSeq" id="WP_343165354.1">
    <property type="nucleotide sequence ID" value="NZ_JBHRSV010000005.1"/>
</dbReference>
<evidence type="ECO:0000256" key="2">
    <source>
        <dbReference type="SAM" id="SignalP"/>
    </source>
</evidence>
<sequence>MKRIFLAASALTLALSVPASASVPPPPPPPPDGLPESHDGYSTEALWYAYLYWVRGETAVRRQAAFDALRLPGWSDDPDAWRTELEGPSYAAISWWIPHGNLFAFEEVCPVSAGYDNPEGCLWRYRSAFFTTQAQDVHAIAYETFDLAVFAERLRQQGVAPDAVGHDFRSDFGLAAEVHARLDAMIQTRDIREDVCPGVRDGIESLAAISLPLSSYGPPAGTPPPPPQAPPSGDRQTLTIPVGFYPDMDVTVTIESTGAGSMNALLSGLIGPVNACIQAAQD</sequence>
<reference evidence="4" key="1">
    <citation type="journal article" date="2019" name="Int. J. Syst. Evol. Microbiol.">
        <title>The Global Catalogue of Microorganisms (GCM) 10K type strain sequencing project: providing services to taxonomists for standard genome sequencing and annotation.</title>
        <authorList>
            <consortium name="The Broad Institute Genomics Platform"/>
            <consortium name="The Broad Institute Genome Sequencing Center for Infectious Disease"/>
            <person name="Wu L."/>
            <person name="Ma J."/>
        </authorList>
    </citation>
    <scope>NUCLEOTIDE SEQUENCE [LARGE SCALE GENOMIC DNA]</scope>
    <source>
        <strain evidence="4">KCTC 52487</strain>
    </source>
</reference>